<accession>A0A699UP36</accession>
<dbReference type="AlphaFoldDB" id="A0A699UP36"/>
<feature type="non-terminal residue" evidence="1">
    <location>
        <position position="119"/>
    </location>
</feature>
<gene>
    <name evidence="1" type="ORF">Tci_896356</name>
</gene>
<dbReference type="EMBL" id="BKCJ011352113">
    <property type="protein sequence ID" value="GFD24387.1"/>
    <property type="molecule type" value="Genomic_DNA"/>
</dbReference>
<feature type="non-terminal residue" evidence="1">
    <location>
        <position position="1"/>
    </location>
</feature>
<reference evidence="1" key="1">
    <citation type="journal article" date="2019" name="Sci. Rep.">
        <title>Draft genome of Tanacetum cinerariifolium, the natural source of mosquito coil.</title>
        <authorList>
            <person name="Yamashiro T."/>
            <person name="Shiraishi A."/>
            <person name="Satake H."/>
            <person name="Nakayama K."/>
        </authorList>
    </citation>
    <scope>NUCLEOTIDE SEQUENCE</scope>
</reference>
<evidence type="ECO:0000313" key="1">
    <source>
        <dbReference type="EMBL" id="GFD24387.1"/>
    </source>
</evidence>
<proteinExistence type="predicted"/>
<name>A0A699UP36_TANCI</name>
<comment type="caution">
    <text evidence="1">The sequence shown here is derived from an EMBL/GenBank/DDBJ whole genome shotgun (WGS) entry which is preliminary data.</text>
</comment>
<organism evidence="1">
    <name type="scientific">Tanacetum cinerariifolium</name>
    <name type="common">Dalmatian daisy</name>
    <name type="synonym">Chrysanthemum cinerariifolium</name>
    <dbReference type="NCBI Taxonomy" id="118510"/>
    <lineage>
        <taxon>Eukaryota</taxon>
        <taxon>Viridiplantae</taxon>
        <taxon>Streptophyta</taxon>
        <taxon>Embryophyta</taxon>
        <taxon>Tracheophyta</taxon>
        <taxon>Spermatophyta</taxon>
        <taxon>Magnoliopsida</taxon>
        <taxon>eudicotyledons</taxon>
        <taxon>Gunneridae</taxon>
        <taxon>Pentapetalae</taxon>
        <taxon>asterids</taxon>
        <taxon>campanulids</taxon>
        <taxon>Asterales</taxon>
        <taxon>Asteraceae</taxon>
        <taxon>Asteroideae</taxon>
        <taxon>Anthemideae</taxon>
        <taxon>Anthemidinae</taxon>
        <taxon>Tanacetum</taxon>
    </lineage>
</organism>
<sequence length="119" mass="12802">KPVYLKFMPPEDDVLPAKEQPLPAAVSPITDSPGYIPEKSIRAQTLISLPSETEILSPPLPISSPPLPASPTYLLGYRAMMIQLRAESPSTSHSPPPIVLSHTKASMAMLRAATPSTYI</sequence>
<protein>
    <submittedName>
        <fullName evidence="1">Uncharacterized protein</fullName>
    </submittedName>
</protein>